<sequence length="391" mass="44267">MYKPMKHLHKILSVLLLWGVSLCEISHARASETAGADTVVSFRFLPGENMFTRAGNEAELERLYVLIDCHKAEIAAGRMPVYVDGYCASQPTAKENLNTAFIRANRVKSELITRKGLKETDFVTANYARAYHNNKDMVVVTLRIPSAKATTETTPATPAKEEVEREEPRQKEVTVEPETKPGSQQATVKKDPVAEKQPEANRNVEQQPAPVTERLTSVPEQPYRFAVRTNVLYDAFLLPTLGVEWRVNRDLGVKLDGSLSWWGDEYGRVQKMWLVNPEVRWYLLDKKRFYVGASGSYGEYNIYKYMLGGIVSKDTGYQGKLWNAGLTAGYQLYLSRDFSIDFNLGLGYTRSEYDSFGMTDGVRVYKERNKSKHFWGPTQAGISLVWTIGSK</sequence>
<feature type="compositionally biased region" description="Basic and acidic residues" evidence="1">
    <location>
        <begin position="188"/>
        <end position="199"/>
    </location>
</feature>
<dbReference type="Gene3D" id="2.40.128.130">
    <property type="entry name" value="Autotransporter beta-domain"/>
    <property type="match status" value="1"/>
</dbReference>
<organism evidence="3 4">
    <name type="scientific">Bacteroides xylanisolvens SD CC 1b</name>
    <dbReference type="NCBI Taxonomy" id="702447"/>
    <lineage>
        <taxon>Bacteria</taxon>
        <taxon>Pseudomonadati</taxon>
        <taxon>Bacteroidota</taxon>
        <taxon>Bacteroidia</taxon>
        <taxon>Bacteroidales</taxon>
        <taxon>Bacteroidaceae</taxon>
        <taxon>Bacteroides</taxon>
    </lineage>
</organism>
<evidence type="ECO:0000256" key="1">
    <source>
        <dbReference type="SAM" id="MobiDB-lite"/>
    </source>
</evidence>
<feature type="compositionally biased region" description="Low complexity" evidence="1">
    <location>
        <begin position="149"/>
        <end position="158"/>
    </location>
</feature>
<gene>
    <name evidence="3" type="ORF">BN890_13210</name>
</gene>
<dbReference type="Proteomes" id="UP000019380">
    <property type="component" value="Unassembled WGS sequence"/>
</dbReference>
<keyword evidence="2" id="KW-0732">Signal</keyword>
<feature type="region of interest" description="Disordered" evidence="1">
    <location>
        <begin position="149"/>
        <end position="212"/>
    </location>
</feature>
<dbReference type="EMBL" id="CBXG010000016">
    <property type="protein sequence ID" value="CDM03754.1"/>
    <property type="molecule type" value="Genomic_DNA"/>
</dbReference>
<feature type="signal peptide" evidence="2">
    <location>
        <begin position="1"/>
        <end position="30"/>
    </location>
</feature>
<dbReference type="SUPFAM" id="SSF103515">
    <property type="entry name" value="Autotransporter"/>
    <property type="match status" value="1"/>
</dbReference>
<accession>W6P261</accession>
<dbReference type="InterPro" id="IPR021958">
    <property type="entry name" value="DUF3575"/>
</dbReference>
<dbReference type="Pfam" id="PF12099">
    <property type="entry name" value="DUF3575"/>
    <property type="match status" value="1"/>
</dbReference>
<feature type="chain" id="PRO_5004879076" description="DUF3575 domain-containing protein" evidence="2">
    <location>
        <begin position="31"/>
        <end position="391"/>
    </location>
</feature>
<evidence type="ECO:0000256" key="2">
    <source>
        <dbReference type="SAM" id="SignalP"/>
    </source>
</evidence>
<feature type="compositionally biased region" description="Basic and acidic residues" evidence="1">
    <location>
        <begin position="159"/>
        <end position="179"/>
    </location>
</feature>
<protein>
    <recommendedName>
        <fullName evidence="5">DUF3575 domain-containing protein</fullName>
    </recommendedName>
</protein>
<dbReference type="AlphaFoldDB" id="W6P261"/>
<reference evidence="3 4" key="1">
    <citation type="submission" date="2013-12" db="EMBL/GenBank/DDBJ databases">
        <title>Improved hybrid genome assemblies of Bacteroides xylanisolvens SD CC 1b and Bacteroides xylanisolvens SD CC 2a using Illumina and 454 Sequencing.</title>
        <authorList>
            <person name="Ramaraj T."/>
            <person name="Sundararajan A."/>
            <person name="Mudge J."/>
            <person name="Schilkey F.D."/>
            <person name="Delvecchio V."/>
            <person name="Donlon M."/>
            <person name="Ziemer C."/>
        </authorList>
    </citation>
    <scope>NUCLEOTIDE SEQUENCE [LARGE SCALE GENOMIC DNA]</scope>
</reference>
<proteinExistence type="predicted"/>
<evidence type="ECO:0000313" key="4">
    <source>
        <dbReference type="Proteomes" id="UP000019380"/>
    </source>
</evidence>
<evidence type="ECO:0008006" key="5">
    <source>
        <dbReference type="Google" id="ProtNLM"/>
    </source>
</evidence>
<name>W6P261_9BACE</name>
<dbReference type="InterPro" id="IPR036709">
    <property type="entry name" value="Autotransporte_beta_dom_sf"/>
</dbReference>
<evidence type="ECO:0000313" key="3">
    <source>
        <dbReference type="EMBL" id="CDM03754.1"/>
    </source>
</evidence>
<comment type="caution">
    <text evidence="3">The sequence shown here is derived from an EMBL/GenBank/DDBJ whole genome shotgun (WGS) entry which is preliminary data.</text>
</comment>